<comment type="subcellular location">
    <subcellularLocation>
        <location evidence="1">Nucleus</location>
    </subcellularLocation>
</comment>
<feature type="domain" description="Wbp11/ELF5/Saf1 N-terminal" evidence="4">
    <location>
        <begin position="12"/>
        <end position="94"/>
    </location>
</feature>
<dbReference type="SMR" id="A0A482XFT2"/>
<evidence type="ECO:0000259" key="4">
    <source>
        <dbReference type="Pfam" id="PF09429"/>
    </source>
</evidence>
<evidence type="ECO:0000256" key="1">
    <source>
        <dbReference type="ARBA" id="ARBA00004123"/>
    </source>
</evidence>
<feature type="region of interest" description="Disordered" evidence="3">
    <location>
        <begin position="176"/>
        <end position="225"/>
    </location>
</feature>
<name>A0A482XFT2_LAOST</name>
<evidence type="ECO:0000313" key="6">
    <source>
        <dbReference type="Proteomes" id="UP000291343"/>
    </source>
</evidence>
<evidence type="ECO:0000256" key="2">
    <source>
        <dbReference type="ARBA" id="ARBA00023242"/>
    </source>
</evidence>
<dbReference type="Pfam" id="PF09429">
    <property type="entry name" value="Wbp11"/>
    <property type="match status" value="1"/>
</dbReference>
<feature type="compositionally biased region" description="Basic residues" evidence="3">
    <location>
        <begin position="28"/>
        <end position="38"/>
    </location>
</feature>
<feature type="compositionally biased region" description="Acidic residues" evidence="3">
    <location>
        <begin position="215"/>
        <end position="225"/>
    </location>
</feature>
<dbReference type="STRING" id="195883.A0A482XFT2"/>
<feature type="compositionally biased region" description="Pro residues" evidence="3">
    <location>
        <begin position="198"/>
        <end position="214"/>
    </location>
</feature>
<keyword evidence="6" id="KW-1185">Reference proteome</keyword>
<evidence type="ECO:0000256" key="3">
    <source>
        <dbReference type="SAM" id="MobiDB-lite"/>
    </source>
</evidence>
<feature type="region of interest" description="Disordered" evidence="3">
    <location>
        <begin position="390"/>
        <end position="417"/>
    </location>
</feature>
<dbReference type="InParanoid" id="A0A482XFT2"/>
<dbReference type="EMBL" id="QKKF02010496">
    <property type="protein sequence ID" value="RZF44440.1"/>
    <property type="molecule type" value="Genomic_DNA"/>
</dbReference>
<evidence type="ECO:0000313" key="5">
    <source>
        <dbReference type="EMBL" id="RZF44440.1"/>
    </source>
</evidence>
<dbReference type="GO" id="GO:0005681">
    <property type="term" value="C:spliceosomal complex"/>
    <property type="evidence" value="ECO:0007669"/>
    <property type="project" value="TreeGrafter"/>
</dbReference>
<feature type="compositionally biased region" description="Acidic residues" evidence="3">
    <location>
        <begin position="267"/>
        <end position="286"/>
    </location>
</feature>
<gene>
    <name evidence="5" type="ORF">LSTR_LSTR002213</name>
</gene>
<dbReference type="PANTHER" id="PTHR13361:SF1">
    <property type="entry name" value="WW DOMAIN-BINDING PROTEIN 11"/>
    <property type="match status" value="1"/>
</dbReference>
<dbReference type="AlphaFoldDB" id="A0A482XFT2"/>
<accession>A0A482XFT2</accession>
<feature type="compositionally biased region" description="Polar residues" evidence="3">
    <location>
        <begin position="1"/>
        <end position="11"/>
    </location>
</feature>
<dbReference type="GO" id="GO:0006396">
    <property type="term" value="P:RNA processing"/>
    <property type="evidence" value="ECO:0007669"/>
    <property type="project" value="InterPro"/>
</dbReference>
<reference evidence="5 6" key="1">
    <citation type="journal article" date="2017" name="Gigascience">
        <title>Genome sequence of the small brown planthopper, Laodelphax striatellus.</title>
        <authorList>
            <person name="Zhu J."/>
            <person name="Jiang F."/>
            <person name="Wang X."/>
            <person name="Yang P."/>
            <person name="Bao Y."/>
            <person name="Zhao W."/>
            <person name="Wang W."/>
            <person name="Lu H."/>
            <person name="Wang Q."/>
            <person name="Cui N."/>
            <person name="Li J."/>
            <person name="Chen X."/>
            <person name="Luo L."/>
            <person name="Yu J."/>
            <person name="Kang L."/>
            <person name="Cui F."/>
        </authorList>
    </citation>
    <scope>NUCLEOTIDE SEQUENCE [LARGE SCALE GENOMIC DNA]</scope>
    <source>
        <strain evidence="5">Lst14</strain>
    </source>
</reference>
<feature type="compositionally biased region" description="Acidic residues" evidence="3">
    <location>
        <begin position="250"/>
        <end position="259"/>
    </location>
</feature>
<feature type="region of interest" description="Disordered" evidence="3">
    <location>
        <begin position="244"/>
        <end position="303"/>
    </location>
</feature>
<proteinExistence type="predicted"/>
<dbReference type="Proteomes" id="UP000291343">
    <property type="component" value="Unassembled WGS sequence"/>
</dbReference>
<comment type="caution">
    <text evidence="5">The sequence shown here is derived from an EMBL/GenBank/DDBJ whole genome shotgun (WGS) entry which is preliminary data.</text>
</comment>
<dbReference type="OrthoDB" id="10067323at2759"/>
<feature type="compositionally biased region" description="Pro residues" evidence="3">
    <location>
        <begin position="176"/>
        <end position="186"/>
    </location>
</feature>
<dbReference type="InterPro" id="IPR019007">
    <property type="entry name" value="Wbp11/ELF5/Saf1_N"/>
</dbReference>
<keyword evidence="2" id="KW-0539">Nucleus</keyword>
<feature type="compositionally biased region" description="Pro residues" evidence="3">
    <location>
        <begin position="394"/>
        <end position="414"/>
    </location>
</feature>
<feature type="region of interest" description="Disordered" evidence="3">
    <location>
        <begin position="1"/>
        <end position="39"/>
    </location>
</feature>
<dbReference type="FunCoup" id="A0A482XFT2">
    <property type="interactions" value="2166"/>
</dbReference>
<protein>
    <recommendedName>
        <fullName evidence="4">Wbp11/ELF5/Saf1 N-terminal domain-containing protein</fullName>
    </recommendedName>
</protein>
<sequence>MGRRSINTTKSGKYMNPTDQARKEARKKELKKNKRQRQMVRAAVLKGKDPIQILAEMEKIDQMEYNVLQPSPLNEKVLKDKRKKLRDTLDRVMKMYVKDDPDKWEELKRAEADYEKRRFTMSTYYEAVRHAQQVQVDDIPLPINQLPPESIAALAGLTSQIPLPADLPLPLQLPLPRLPTSGPPPAGILRKRSAYSPPLRPKIPPGVPPGPPPDLDSEDEADLDNFAEEAARIRQRTIRFAEEGLLNSDSESEDGDDELGDRSKNDEGDDDIDDEDDDRDEDDSDDDITKATYKAQDKTRSVAGQDLDAFMKEIEEVQKKSEAEQMQIDSIGGVKLHHMLETIQLPPTMIPLPVPPPSGQMPTQLPPAPPLGVPPPMMFRPPMMRLPMGGLRLPPGPPPGRPPTLPPGPPPGLPPRLIGIRLPPGPPPGIPPGLMGIPQMATAAAPTPNVVSAAPQLINRSSKDDGGKDGAQKGATIEAKAQLRNLSADITRFVPTALRVKRGDDKTQAKASATDIPSKPEATIQISKTQISKDDAYQQFMKEMEGLL</sequence>
<dbReference type="PANTHER" id="PTHR13361">
    <property type="entry name" value="WW DOMAIN-BINDING PROTEIN 11"/>
    <property type="match status" value="1"/>
</dbReference>
<organism evidence="5 6">
    <name type="scientific">Laodelphax striatellus</name>
    <name type="common">Small brown planthopper</name>
    <name type="synonym">Delphax striatella</name>
    <dbReference type="NCBI Taxonomy" id="195883"/>
    <lineage>
        <taxon>Eukaryota</taxon>
        <taxon>Metazoa</taxon>
        <taxon>Ecdysozoa</taxon>
        <taxon>Arthropoda</taxon>
        <taxon>Hexapoda</taxon>
        <taxon>Insecta</taxon>
        <taxon>Pterygota</taxon>
        <taxon>Neoptera</taxon>
        <taxon>Paraneoptera</taxon>
        <taxon>Hemiptera</taxon>
        <taxon>Auchenorrhyncha</taxon>
        <taxon>Fulgoroidea</taxon>
        <taxon>Delphacidae</taxon>
        <taxon>Criomorphinae</taxon>
        <taxon>Laodelphax</taxon>
    </lineage>
</organism>